<dbReference type="InterPro" id="IPR043137">
    <property type="entry name" value="GGT_ssub_C"/>
</dbReference>
<comment type="subunit">
    <text evidence="6">Heterodimer composed of the light and heavy chains. The active site is located in the light chain.</text>
</comment>
<dbReference type="InterPro" id="IPR000101">
    <property type="entry name" value="GGT_peptidase"/>
</dbReference>
<feature type="binding site" evidence="7">
    <location>
        <begin position="31"/>
        <end position="32"/>
    </location>
    <ligand>
        <name>L-glutamate</name>
        <dbReference type="ChEBI" id="CHEBI:29985"/>
    </ligand>
</feature>
<dbReference type="Proteomes" id="UP000006813">
    <property type="component" value="Unassembled WGS sequence"/>
</dbReference>
<comment type="similarity">
    <text evidence="2">Belongs to the gamma-glutamyltransferase family.</text>
</comment>
<evidence type="ECO:0000313" key="9">
    <source>
        <dbReference type="Proteomes" id="UP000006813"/>
    </source>
</evidence>
<dbReference type="GO" id="GO:0006750">
    <property type="term" value="P:glutathione biosynthetic process"/>
    <property type="evidence" value="ECO:0007669"/>
    <property type="project" value="UniProtKB-KW"/>
</dbReference>
<dbReference type="PRINTS" id="PR01210">
    <property type="entry name" value="GGTRANSPTASE"/>
</dbReference>
<reference evidence="8 9" key="1">
    <citation type="journal article" date="2011" name="Nature">
        <title>Genome sequencing reveals insights into physiology and longevity of the naked mole rat.</title>
        <authorList>
            <person name="Kim E.B."/>
            <person name="Fang X."/>
            <person name="Fushan A.A."/>
            <person name="Huang Z."/>
            <person name="Lobanov A.V."/>
            <person name="Han L."/>
            <person name="Marino S.M."/>
            <person name="Sun X."/>
            <person name="Turanov A.A."/>
            <person name="Yang P."/>
            <person name="Yim S.H."/>
            <person name="Zhao X."/>
            <person name="Kasaikina M.V."/>
            <person name="Stoletzki N."/>
            <person name="Peng C."/>
            <person name="Polak P."/>
            <person name="Xiong Z."/>
            <person name="Kiezun A."/>
            <person name="Zhu Y."/>
            <person name="Chen Y."/>
            <person name="Kryukov G.V."/>
            <person name="Zhang Q."/>
            <person name="Peshkin L."/>
            <person name="Yang L."/>
            <person name="Bronson R.T."/>
            <person name="Buffenstein R."/>
            <person name="Wang B."/>
            <person name="Han C."/>
            <person name="Li Q."/>
            <person name="Chen L."/>
            <person name="Zhao W."/>
            <person name="Sunyaev S.R."/>
            <person name="Park T.J."/>
            <person name="Zhang G."/>
            <person name="Wang J."/>
            <person name="Gladyshev V.N."/>
        </authorList>
    </citation>
    <scope>NUCLEOTIDE SEQUENCE [LARGE SCALE GENOMIC DNA]</scope>
</reference>
<evidence type="ECO:0000256" key="4">
    <source>
        <dbReference type="ARBA" id="ARBA00033643"/>
    </source>
</evidence>
<dbReference type="PANTHER" id="PTHR45027">
    <property type="entry name" value="PUTATIVE GLUTATHIONE HYDROLASE LIGHT CHAIN"/>
    <property type="match status" value="1"/>
</dbReference>
<comment type="pathway">
    <text evidence="1">Sulfur metabolism; glutathione metabolism.</text>
</comment>
<dbReference type="GO" id="GO:0006751">
    <property type="term" value="P:glutathione catabolic process"/>
    <property type="evidence" value="ECO:0007669"/>
    <property type="project" value="InterPro"/>
</dbReference>
<proteinExistence type="inferred from homology"/>
<dbReference type="SUPFAM" id="SSF56235">
    <property type="entry name" value="N-terminal nucleophile aminohydrolases (Ntn hydrolases)"/>
    <property type="match status" value="1"/>
</dbReference>
<comment type="catalytic activity">
    <reaction evidence="5">
        <text>glutathione + H2O = L-cysteinylglycine + L-glutamate</text>
        <dbReference type="Rhea" id="RHEA:28807"/>
        <dbReference type="ChEBI" id="CHEBI:15377"/>
        <dbReference type="ChEBI" id="CHEBI:29985"/>
        <dbReference type="ChEBI" id="CHEBI:57925"/>
        <dbReference type="ChEBI" id="CHEBI:61694"/>
        <dbReference type="EC" id="3.4.19.13"/>
    </reaction>
    <physiologicalReaction direction="left-to-right" evidence="5">
        <dbReference type="Rhea" id="RHEA:28808"/>
    </physiologicalReaction>
</comment>
<dbReference type="InParanoid" id="G5C315"/>
<evidence type="ECO:0000313" key="8">
    <source>
        <dbReference type="EMBL" id="EHB15926.1"/>
    </source>
</evidence>
<evidence type="ECO:0000256" key="2">
    <source>
        <dbReference type="ARBA" id="ARBA00009381"/>
    </source>
</evidence>
<gene>
    <name evidence="8" type="ORF">GW7_20893</name>
</gene>
<comment type="catalytic activity">
    <reaction evidence="4">
        <text>an S-substituted glutathione + H2O = an S-substituted L-cysteinylglycine + L-glutamate</text>
        <dbReference type="Rhea" id="RHEA:59468"/>
        <dbReference type="ChEBI" id="CHEBI:15377"/>
        <dbReference type="ChEBI" id="CHEBI:29985"/>
        <dbReference type="ChEBI" id="CHEBI:90779"/>
        <dbReference type="ChEBI" id="CHEBI:143103"/>
        <dbReference type="EC" id="3.4.19.13"/>
    </reaction>
    <physiologicalReaction direction="left-to-right" evidence="4">
        <dbReference type="Rhea" id="RHEA:59469"/>
    </physiologicalReaction>
</comment>
<dbReference type="GO" id="GO:0036374">
    <property type="term" value="F:glutathione hydrolase activity"/>
    <property type="evidence" value="ECO:0007669"/>
    <property type="project" value="UniProtKB-EC"/>
</dbReference>
<dbReference type="STRING" id="10181.G5C315"/>
<evidence type="ECO:0000256" key="7">
    <source>
        <dbReference type="PIRSR" id="PIRSR600101-2"/>
    </source>
</evidence>
<evidence type="ECO:0000256" key="1">
    <source>
        <dbReference type="ARBA" id="ARBA00005115"/>
    </source>
</evidence>
<dbReference type="EMBL" id="JH173137">
    <property type="protein sequence ID" value="EHB15926.1"/>
    <property type="molecule type" value="Genomic_DNA"/>
</dbReference>
<protein>
    <submittedName>
        <fullName evidence="8">Gamma-glutamyltranspeptidase 1</fullName>
    </submittedName>
</protein>
<evidence type="ECO:0000256" key="6">
    <source>
        <dbReference type="ARBA" id="ARBA00047169"/>
    </source>
</evidence>
<dbReference type="PANTHER" id="PTHR45027:SF4">
    <property type="entry name" value="GLUTATHIONE HYDROLASE LIGHT CHAIN 1"/>
    <property type="match status" value="1"/>
</dbReference>
<sequence>MKAFTSPNFINQFGVSPSLAGFFEPGKQPLSSLYSLIIVGKDGKVQMVVGASGGTQITTAAALTIIPNLWFGYEMKQAVEEPRLHNQLLPNITILEKDIDEAVATGLKTRHHQTKVNTFITVAQSIVPTASG</sequence>
<dbReference type="Pfam" id="PF01019">
    <property type="entry name" value="G_glu_transpept"/>
    <property type="match status" value="1"/>
</dbReference>
<dbReference type="AlphaFoldDB" id="G5C315"/>
<evidence type="ECO:0000256" key="5">
    <source>
        <dbReference type="ARBA" id="ARBA00033701"/>
    </source>
</evidence>
<keyword evidence="3" id="KW-0317">Glutathione biosynthesis</keyword>
<dbReference type="InterPro" id="IPR029055">
    <property type="entry name" value="Ntn_hydrolases_N"/>
</dbReference>
<evidence type="ECO:0000256" key="3">
    <source>
        <dbReference type="ARBA" id="ARBA00022684"/>
    </source>
</evidence>
<organism evidence="8 9">
    <name type="scientific">Heterocephalus glaber</name>
    <name type="common">Naked mole rat</name>
    <dbReference type="NCBI Taxonomy" id="10181"/>
    <lineage>
        <taxon>Eukaryota</taxon>
        <taxon>Metazoa</taxon>
        <taxon>Chordata</taxon>
        <taxon>Craniata</taxon>
        <taxon>Vertebrata</taxon>
        <taxon>Euteleostomi</taxon>
        <taxon>Mammalia</taxon>
        <taxon>Eutheria</taxon>
        <taxon>Euarchontoglires</taxon>
        <taxon>Glires</taxon>
        <taxon>Rodentia</taxon>
        <taxon>Hystricomorpha</taxon>
        <taxon>Bathyergidae</taxon>
        <taxon>Heterocephalus</taxon>
    </lineage>
</organism>
<accession>G5C315</accession>
<dbReference type="UniPathway" id="UPA00204"/>
<dbReference type="MEROPS" id="T03.006"/>
<name>G5C315_HETGA</name>
<feature type="binding site" evidence="7">
    <location>
        <position position="54"/>
    </location>
    <ligand>
        <name>L-glutamate</name>
        <dbReference type="ChEBI" id="CHEBI:29985"/>
    </ligand>
</feature>
<dbReference type="Gene3D" id="3.60.20.40">
    <property type="match status" value="1"/>
</dbReference>